<sequence>MRAYCPPVSLQQETAVFTTYERGGEGDPDRIVYRTAISDGSRACSYGDGAGTITAAIAGRVIPGPRGRTGTVTLPIRVEATRGDDVLYSKTFQHPVTISDTAGATQFLFTDPGIVIPGGIDRSVRLTIGFARSR</sequence>
<evidence type="ECO:0000313" key="1">
    <source>
        <dbReference type="EMBL" id="MCT8991449.1"/>
    </source>
</evidence>
<comment type="caution">
    <text evidence="1">The sequence shown here is derived from an EMBL/GenBank/DDBJ whole genome shotgun (WGS) entry which is preliminary data.</text>
</comment>
<accession>A0A9X2XAA4</accession>
<evidence type="ECO:0000313" key="2">
    <source>
        <dbReference type="Proteomes" id="UP001149009"/>
    </source>
</evidence>
<dbReference type="RefSeq" id="WP_261516368.1">
    <property type="nucleotide sequence ID" value="NZ_JAODNV010000015.1"/>
</dbReference>
<organism evidence="1 2">
    <name type="scientific">Chelativorans petroleitrophicus</name>
    <dbReference type="NCBI Taxonomy" id="2975484"/>
    <lineage>
        <taxon>Bacteria</taxon>
        <taxon>Pseudomonadati</taxon>
        <taxon>Pseudomonadota</taxon>
        <taxon>Alphaproteobacteria</taxon>
        <taxon>Hyphomicrobiales</taxon>
        <taxon>Phyllobacteriaceae</taxon>
        <taxon>Chelativorans</taxon>
    </lineage>
</organism>
<gene>
    <name evidence="1" type="ORF">NYR54_14280</name>
</gene>
<dbReference type="EMBL" id="JAODNV010000015">
    <property type="protein sequence ID" value="MCT8991449.1"/>
    <property type="molecule type" value="Genomic_DNA"/>
</dbReference>
<keyword evidence="2" id="KW-1185">Reference proteome</keyword>
<proteinExistence type="predicted"/>
<protein>
    <submittedName>
        <fullName evidence="1">Uncharacterized protein</fullName>
    </submittedName>
</protein>
<dbReference type="Proteomes" id="UP001149009">
    <property type="component" value="Unassembled WGS sequence"/>
</dbReference>
<reference evidence="1" key="1">
    <citation type="submission" date="2022-08" db="EMBL/GenBank/DDBJ databases">
        <title>Chelativorans sichuanense sp. nov., a paraffin oil-degrading bacterium isolated from a mixture of oil-based drill cuttings and paddy soil.</title>
        <authorList>
            <person name="Yu J."/>
            <person name="Liu H."/>
            <person name="Chen Q."/>
        </authorList>
    </citation>
    <scope>NUCLEOTIDE SEQUENCE</scope>
    <source>
        <strain evidence="1">SCAU 2101</strain>
    </source>
</reference>
<name>A0A9X2XAA4_9HYPH</name>
<dbReference type="AlphaFoldDB" id="A0A9X2XAA4"/>